<dbReference type="KEGG" id="ppis:B1L02_16770"/>
<accession>A0AAD0W5F5</accession>
<organism evidence="2 3">
    <name type="scientific">Pseudoalteromonas piscicida</name>
    <dbReference type="NCBI Taxonomy" id="43662"/>
    <lineage>
        <taxon>Bacteria</taxon>
        <taxon>Pseudomonadati</taxon>
        <taxon>Pseudomonadota</taxon>
        <taxon>Gammaproteobacteria</taxon>
        <taxon>Alteromonadales</taxon>
        <taxon>Pseudoalteromonadaceae</taxon>
        <taxon>Pseudoalteromonas</taxon>
    </lineage>
</organism>
<dbReference type="RefSeq" id="WP_088531937.1">
    <property type="nucleotide sequence ID" value="NZ_CP021646.1"/>
</dbReference>
<keyword evidence="1" id="KW-1133">Transmembrane helix</keyword>
<dbReference type="AlphaFoldDB" id="A0AAD0W5F5"/>
<gene>
    <name evidence="2" type="ORF">D0511_16840</name>
</gene>
<dbReference type="EMBL" id="CP031761">
    <property type="protein sequence ID" value="AXR03561.1"/>
    <property type="molecule type" value="Genomic_DNA"/>
</dbReference>
<proteinExistence type="predicted"/>
<dbReference type="Proteomes" id="UP000258102">
    <property type="component" value="Chromosome 1"/>
</dbReference>
<keyword evidence="1" id="KW-0812">Transmembrane</keyword>
<reference evidence="2 3" key="1">
    <citation type="submission" date="2018-08" db="EMBL/GenBank/DDBJ databases">
        <title>Whole Genome Sequences of Two Pseudoalteromonas piscicida Strains, DE1-A and DE2-A, which Exhibit Strong Antibacterial Activity against Vibrio vulnificus.</title>
        <authorList>
            <person name="Richards G.P."/>
            <person name="Needleman D.S."/>
            <person name="Watson M.A."/>
            <person name="Polson S.W."/>
        </authorList>
    </citation>
    <scope>NUCLEOTIDE SEQUENCE [LARGE SCALE GENOMIC DNA]</scope>
    <source>
        <strain evidence="2 3">DE2-A</strain>
    </source>
</reference>
<dbReference type="InterPro" id="IPR048973">
    <property type="entry name" value="PM2_P3-like"/>
</dbReference>
<evidence type="ECO:0000256" key="1">
    <source>
        <dbReference type="SAM" id="Phobius"/>
    </source>
</evidence>
<evidence type="ECO:0000313" key="3">
    <source>
        <dbReference type="Proteomes" id="UP000258102"/>
    </source>
</evidence>
<protein>
    <submittedName>
        <fullName evidence="2">Uncharacterized protein</fullName>
    </submittedName>
</protein>
<evidence type="ECO:0000313" key="2">
    <source>
        <dbReference type="EMBL" id="AXR03561.1"/>
    </source>
</evidence>
<keyword evidence="1" id="KW-0472">Membrane</keyword>
<dbReference type="Pfam" id="PF20812">
    <property type="entry name" value="PM2_P3"/>
    <property type="match status" value="1"/>
</dbReference>
<feature type="transmembrane region" description="Helical" evidence="1">
    <location>
        <begin position="89"/>
        <end position="107"/>
    </location>
</feature>
<name>A0AAD0W5F5_PSEO7</name>
<sequence>MQPEGAPTVAATNTGGGFWDGANSFLGNALKMWGDYEKVKAVKSSNGITQKEHMNTAELDNGAAVLVDAPKTQTAQPREPMVFGLPQKTVLYGFGGLLAVALVMKAMK</sequence>